<keyword evidence="4" id="KW-0732">Signal</keyword>
<dbReference type="EMBL" id="JAUHLI010000011">
    <property type="protein sequence ID" value="MEE2002170.1"/>
    <property type="molecule type" value="Genomic_DNA"/>
</dbReference>
<dbReference type="PANTHER" id="PTHR32347">
    <property type="entry name" value="EFFLUX SYSTEM COMPONENT YKNX-RELATED"/>
    <property type="match status" value="1"/>
</dbReference>
<dbReference type="InterPro" id="IPR050465">
    <property type="entry name" value="UPF0194_transport"/>
</dbReference>
<gene>
    <name evidence="6" type="ORF">QWY20_11970</name>
</gene>
<keyword evidence="2 3" id="KW-0175">Coiled coil</keyword>
<evidence type="ECO:0000256" key="1">
    <source>
        <dbReference type="ARBA" id="ARBA00004196"/>
    </source>
</evidence>
<protein>
    <submittedName>
        <fullName evidence="6">Efflux RND transporter periplasmic adaptor subunit</fullName>
    </submittedName>
</protein>
<evidence type="ECO:0000313" key="7">
    <source>
        <dbReference type="Proteomes" id="UP001336314"/>
    </source>
</evidence>
<feature type="coiled-coil region" evidence="3">
    <location>
        <begin position="180"/>
        <end position="207"/>
    </location>
</feature>
<evidence type="ECO:0000259" key="5">
    <source>
        <dbReference type="Pfam" id="PF25954"/>
    </source>
</evidence>
<evidence type="ECO:0000256" key="3">
    <source>
        <dbReference type="SAM" id="Coils"/>
    </source>
</evidence>
<evidence type="ECO:0000256" key="2">
    <source>
        <dbReference type="ARBA" id="ARBA00023054"/>
    </source>
</evidence>
<comment type="subcellular location">
    <subcellularLocation>
        <location evidence="1">Cell envelope</location>
    </subcellularLocation>
</comment>
<evidence type="ECO:0000256" key="4">
    <source>
        <dbReference type="SAM" id="SignalP"/>
    </source>
</evidence>
<sequence>MKQLFVFLVSAAICLLLPACQSEAPANADTQRQSIRATGQLFAAGSQQISPPSVSRMWQYNIQQMAPESSLVSAGDMVVAFDGQTLMEQLRNKQMELSSLRQEQSNQLQQDEERHEELKLELAERLMDYQRFQRRAEIVDHSRSANEREKARIDYTIAANQHTLAQSRLEFHQQQRQVEAQLLQSRVSRLQSEINQLQQELASMQVKAPFDGMVIYLPNFQGEKSAVGDTVQFGHPVAAVSQLDTLKIRAELDEVDIRFVRPGLRVQITLDAYPERSFSGLVEELSPSVRNKSNQQLNRVVDATISFDDLDTSIMRPGMTARLTIQLSRREAS</sequence>
<comment type="caution">
    <text evidence="6">The sequence shown here is derived from an EMBL/GenBank/DDBJ whole genome shotgun (WGS) entry which is preliminary data.</text>
</comment>
<feature type="signal peptide" evidence="4">
    <location>
        <begin position="1"/>
        <end position="24"/>
    </location>
</feature>
<feature type="domain" description="CusB-like beta-barrel" evidence="5">
    <location>
        <begin position="248"/>
        <end position="326"/>
    </location>
</feature>
<evidence type="ECO:0000313" key="6">
    <source>
        <dbReference type="EMBL" id="MEE2002170.1"/>
    </source>
</evidence>
<organism evidence="6 7">
    <name type="scientific">Alkalimonas cellulosilytica</name>
    <dbReference type="NCBI Taxonomy" id="3058395"/>
    <lineage>
        <taxon>Bacteria</taxon>
        <taxon>Pseudomonadati</taxon>
        <taxon>Pseudomonadota</taxon>
        <taxon>Gammaproteobacteria</taxon>
        <taxon>Alkalimonas</taxon>
    </lineage>
</organism>
<dbReference type="RefSeq" id="WP_330129244.1">
    <property type="nucleotide sequence ID" value="NZ_JAUHLI010000011.1"/>
</dbReference>
<reference evidence="6 7" key="1">
    <citation type="submission" date="2023-07" db="EMBL/GenBank/DDBJ databases">
        <title>Alkalimonas sp., MEB108 novel, alkaliphilic bacterium isolated from Lonar Lake, India.</title>
        <authorList>
            <person name="Joshi A."/>
            <person name="Thite S."/>
        </authorList>
    </citation>
    <scope>NUCLEOTIDE SEQUENCE [LARGE SCALE GENOMIC DNA]</scope>
    <source>
        <strain evidence="6 7">MEB108</strain>
    </source>
</reference>
<dbReference type="InterPro" id="IPR058792">
    <property type="entry name" value="Beta-barrel_RND_2"/>
</dbReference>
<name>A0ABU7J6M5_9GAMM</name>
<proteinExistence type="predicted"/>
<dbReference type="Pfam" id="PF25954">
    <property type="entry name" value="Beta-barrel_RND_2"/>
    <property type="match status" value="1"/>
</dbReference>
<feature type="coiled-coil region" evidence="3">
    <location>
        <begin position="83"/>
        <end position="128"/>
    </location>
</feature>
<dbReference type="PANTHER" id="PTHR32347:SF23">
    <property type="entry name" value="BLL5650 PROTEIN"/>
    <property type="match status" value="1"/>
</dbReference>
<accession>A0ABU7J6M5</accession>
<feature type="chain" id="PRO_5045215188" evidence="4">
    <location>
        <begin position="25"/>
        <end position="333"/>
    </location>
</feature>
<dbReference type="Proteomes" id="UP001336314">
    <property type="component" value="Unassembled WGS sequence"/>
</dbReference>
<dbReference type="Gene3D" id="2.40.30.170">
    <property type="match status" value="1"/>
</dbReference>
<keyword evidence="7" id="KW-1185">Reference proteome</keyword>